<proteinExistence type="predicted"/>
<evidence type="ECO:0000259" key="3">
    <source>
        <dbReference type="Pfam" id="PF13490"/>
    </source>
</evidence>
<dbReference type="InterPro" id="IPR027383">
    <property type="entry name" value="Znf_put"/>
</dbReference>
<evidence type="ECO:0000256" key="2">
    <source>
        <dbReference type="SAM" id="Phobius"/>
    </source>
</evidence>
<reference evidence="4" key="1">
    <citation type="submission" date="2022-12" db="EMBL/GenBank/DDBJ databases">
        <authorList>
            <person name="Krivoruchko A.V."/>
            <person name="Elkin A."/>
        </authorList>
    </citation>
    <scope>NUCLEOTIDE SEQUENCE</scope>
    <source>
        <strain evidence="4">IEGM 1391</strain>
    </source>
</reference>
<name>A0ABT4ML68_9NOCA</name>
<feature type="transmembrane region" description="Helical" evidence="2">
    <location>
        <begin position="128"/>
        <end position="148"/>
    </location>
</feature>
<sequence>MREALSARVDGEREPVPSERTDEHLATCTECQAWYASATALTRSLRVRSVGRTPDLTASILTTVGVPVPGSRPQRFLRWVSRDHPWRAALAVIALAQLALGLSQIFGIGHDHVHGGMVMDSEAMTGHLFNESTAWNLAVGVGFLFAAWRPAATNGLLPVLATFTVLLTVFVITDSIAGQVTAERVASHAIIAVGVLVTVMVRHRYNDAGSPTPHRLPADPEADIELPDGARYGRRRGHLRDTNDPAA</sequence>
<dbReference type="Pfam" id="PF13490">
    <property type="entry name" value="zf-HC2"/>
    <property type="match status" value="1"/>
</dbReference>
<dbReference type="EMBL" id="JAPWIJ010000014">
    <property type="protein sequence ID" value="MCZ4521738.1"/>
    <property type="molecule type" value="Genomic_DNA"/>
</dbReference>
<evidence type="ECO:0000256" key="1">
    <source>
        <dbReference type="SAM" id="MobiDB-lite"/>
    </source>
</evidence>
<gene>
    <name evidence="4" type="ORF">O4220_24735</name>
</gene>
<feature type="transmembrane region" description="Helical" evidence="2">
    <location>
        <begin position="185"/>
        <end position="201"/>
    </location>
</feature>
<dbReference type="RefSeq" id="WP_269608202.1">
    <property type="nucleotide sequence ID" value="NZ_JAPWIJ010000014.1"/>
</dbReference>
<feature type="transmembrane region" description="Helical" evidence="2">
    <location>
        <begin position="88"/>
        <end position="108"/>
    </location>
</feature>
<keyword evidence="2" id="KW-0812">Transmembrane</keyword>
<feature type="transmembrane region" description="Helical" evidence="2">
    <location>
        <begin position="155"/>
        <end position="173"/>
    </location>
</feature>
<keyword evidence="2" id="KW-0472">Membrane</keyword>
<accession>A0ABT4ML68</accession>
<evidence type="ECO:0000313" key="4">
    <source>
        <dbReference type="EMBL" id="MCZ4521738.1"/>
    </source>
</evidence>
<feature type="region of interest" description="Disordered" evidence="1">
    <location>
        <begin position="1"/>
        <end position="21"/>
    </location>
</feature>
<keyword evidence="2" id="KW-1133">Transmembrane helix</keyword>
<protein>
    <submittedName>
        <fullName evidence="4">Zf-HC2 domain-containing protein</fullName>
    </submittedName>
</protein>
<feature type="region of interest" description="Disordered" evidence="1">
    <location>
        <begin position="208"/>
        <end position="247"/>
    </location>
</feature>
<dbReference type="Proteomes" id="UP001081071">
    <property type="component" value="Unassembled WGS sequence"/>
</dbReference>
<organism evidence="4 5">
    <name type="scientific">Rhodococcus ruber</name>
    <dbReference type="NCBI Taxonomy" id="1830"/>
    <lineage>
        <taxon>Bacteria</taxon>
        <taxon>Bacillati</taxon>
        <taxon>Actinomycetota</taxon>
        <taxon>Actinomycetes</taxon>
        <taxon>Mycobacteriales</taxon>
        <taxon>Nocardiaceae</taxon>
        <taxon>Rhodococcus</taxon>
    </lineage>
</organism>
<keyword evidence="5" id="KW-1185">Reference proteome</keyword>
<feature type="domain" description="Putative zinc-finger" evidence="3">
    <location>
        <begin position="2"/>
        <end position="32"/>
    </location>
</feature>
<comment type="caution">
    <text evidence="4">The sequence shown here is derived from an EMBL/GenBank/DDBJ whole genome shotgun (WGS) entry which is preliminary data.</text>
</comment>
<evidence type="ECO:0000313" key="5">
    <source>
        <dbReference type="Proteomes" id="UP001081071"/>
    </source>
</evidence>